<feature type="signal peptide" evidence="2">
    <location>
        <begin position="1"/>
        <end position="23"/>
    </location>
</feature>
<evidence type="ECO:0000313" key="4">
    <source>
        <dbReference type="Proteomes" id="UP000464178"/>
    </source>
</evidence>
<gene>
    <name evidence="3" type="ORF">SOIL9_56250</name>
</gene>
<evidence type="ECO:0000256" key="1">
    <source>
        <dbReference type="SAM" id="MobiDB-lite"/>
    </source>
</evidence>
<proteinExistence type="predicted"/>
<name>A0A6P2CT24_9BACT</name>
<evidence type="ECO:0000313" key="3">
    <source>
        <dbReference type="EMBL" id="VTR92089.1"/>
    </source>
</evidence>
<dbReference type="RefSeq" id="WP_162667003.1">
    <property type="nucleotide sequence ID" value="NZ_LR593886.1"/>
</dbReference>
<sequence length="587" mass="66060">MTRPVPLVAAFAAILLAHSTALAQRPIAPAPHISLDELVKEYQRLGLPVPPPEAELVRIEWFNSDETPYVLGFRYSTPKSGTRYMVGHSGLAFVSPKRVSCVTPDPDAMRQVDVQKRNWLCLSAQCKIRGWNDLARALYATRAPQPVPALLNEPHELSVTQELARIAWAYWEQKLTERASDRKEIWNRLKALADEGPDLLTAEDWFTLDRLKLTVAPRTSKPNAPEALIDDLTNHWDDPEDLDNETGHAAYHKLVELGFDAVPALIEHLEDVRLTRVAARKTVLDTQVSFVQVGDLVSGLLDALSDRALTDDGAWWFHGVFANPGAARKWWVKAKRVGEERWVLDHVLREKDFEDGPAIVNQALLQVLKAKYPDRLPSLYQTVLQKRPKVDSASLVAALASSKLPQERKGTLLSAGAVHKEYPHRFHALGALFEVDRAAFHKHLLKTIEDLPNGIGDPEKFPSEFAVVVLVCRTNDRKCWGALVAATRRTSADNRLEFIRRISSEERGQKKQGQQECVRYLLSFLDDTSVAMLERQQVTVRDAAMAQLIDALGRSDAIELPQSPRERSRVRSHVRELAERELARPTK</sequence>
<dbReference type="KEGG" id="gms:SOIL9_56250"/>
<dbReference type="AlphaFoldDB" id="A0A6P2CT24"/>
<reference evidence="3 4" key="1">
    <citation type="submission" date="2019-05" db="EMBL/GenBank/DDBJ databases">
        <authorList>
            <consortium name="Science for Life Laboratories"/>
        </authorList>
    </citation>
    <scope>NUCLEOTIDE SEQUENCE [LARGE SCALE GENOMIC DNA]</scope>
    <source>
        <strain evidence="3">Soil9</strain>
    </source>
</reference>
<feature type="compositionally biased region" description="Basic and acidic residues" evidence="1">
    <location>
        <begin position="564"/>
        <end position="587"/>
    </location>
</feature>
<protein>
    <recommendedName>
        <fullName evidence="5">Secreted protein</fullName>
    </recommendedName>
</protein>
<keyword evidence="4" id="KW-1185">Reference proteome</keyword>
<keyword evidence="2" id="KW-0732">Signal</keyword>
<dbReference type="EMBL" id="LR593886">
    <property type="protein sequence ID" value="VTR92089.1"/>
    <property type="molecule type" value="Genomic_DNA"/>
</dbReference>
<accession>A0A6P2CT24</accession>
<evidence type="ECO:0008006" key="5">
    <source>
        <dbReference type="Google" id="ProtNLM"/>
    </source>
</evidence>
<evidence type="ECO:0000256" key="2">
    <source>
        <dbReference type="SAM" id="SignalP"/>
    </source>
</evidence>
<organism evidence="3 4">
    <name type="scientific">Gemmata massiliana</name>
    <dbReference type="NCBI Taxonomy" id="1210884"/>
    <lineage>
        <taxon>Bacteria</taxon>
        <taxon>Pseudomonadati</taxon>
        <taxon>Planctomycetota</taxon>
        <taxon>Planctomycetia</taxon>
        <taxon>Gemmatales</taxon>
        <taxon>Gemmataceae</taxon>
        <taxon>Gemmata</taxon>
    </lineage>
</organism>
<feature type="chain" id="PRO_5027025487" description="Secreted protein" evidence="2">
    <location>
        <begin position="24"/>
        <end position="587"/>
    </location>
</feature>
<dbReference type="Proteomes" id="UP000464178">
    <property type="component" value="Chromosome"/>
</dbReference>
<feature type="region of interest" description="Disordered" evidence="1">
    <location>
        <begin position="561"/>
        <end position="587"/>
    </location>
</feature>